<sequence>MNININFSIVTPVYNRADCILRCLNSVTNQNFSDVEHIIVNDGSTDETLEILKIYSKNHSHVRVLNFENNKGVNAARNLAIRQCRNNYVIFLDSDDFMNYQALYIIAEKIKLYPGYLHYLFGMNDMEIYYNTNSLLNCKSREIEFSNWIKNEITGDFLHVMAREMVQLFPFNEDLRIYEALTFMQMYKYSNRQQFIKATVVQRERDRFDSVTKQATLINSNAIKFQSEYLKKMVDLFETDFKKHNIVGLNSMINKCLIFSLALSNYNLYQYLSKKIDKKNILYKIIYKLKLGYFLKLAIIVYSKIKNFQ</sequence>
<dbReference type="InterPro" id="IPR050834">
    <property type="entry name" value="Glycosyltransf_2"/>
</dbReference>
<name>A0A1M4STB3_9BACE</name>
<organism evidence="2 3">
    <name type="scientific">Bacteroides luti</name>
    <dbReference type="NCBI Taxonomy" id="1297750"/>
    <lineage>
        <taxon>Bacteria</taxon>
        <taxon>Pseudomonadati</taxon>
        <taxon>Bacteroidota</taxon>
        <taxon>Bacteroidia</taxon>
        <taxon>Bacteroidales</taxon>
        <taxon>Bacteroidaceae</taxon>
        <taxon>Bacteroides</taxon>
    </lineage>
</organism>
<accession>A0A1M4STB3</accession>
<evidence type="ECO:0000313" key="3">
    <source>
        <dbReference type="Proteomes" id="UP000184509"/>
    </source>
</evidence>
<dbReference type="InterPro" id="IPR001173">
    <property type="entry name" value="Glyco_trans_2-like"/>
</dbReference>
<dbReference type="GO" id="GO:0016740">
    <property type="term" value="F:transferase activity"/>
    <property type="evidence" value="ECO:0007669"/>
    <property type="project" value="UniProtKB-KW"/>
</dbReference>
<dbReference type="PANTHER" id="PTHR43685">
    <property type="entry name" value="GLYCOSYLTRANSFERASE"/>
    <property type="match status" value="1"/>
</dbReference>
<dbReference type="EMBL" id="FQTV01000001">
    <property type="protein sequence ID" value="SHE35415.1"/>
    <property type="molecule type" value="Genomic_DNA"/>
</dbReference>
<dbReference type="Gene3D" id="3.90.550.10">
    <property type="entry name" value="Spore Coat Polysaccharide Biosynthesis Protein SpsA, Chain A"/>
    <property type="match status" value="1"/>
</dbReference>
<dbReference type="CDD" id="cd00761">
    <property type="entry name" value="Glyco_tranf_GTA_type"/>
    <property type="match status" value="1"/>
</dbReference>
<dbReference type="OrthoDB" id="9815829at2"/>
<dbReference type="Pfam" id="PF00535">
    <property type="entry name" value="Glycos_transf_2"/>
    <property type="match status" value="1"/>
</dbReference>
<dbReference type="PANTHER" id="PTHR43685:SF2">
    <property type="entry name" value="GLYCOSYLTRANSFERASE 2-LIKE DOMAIN-CONTAINING PROTEIN"/>
    <property type="match status" value="1"/>
</dbReference>
<gene>
    <name evidence="2" type="ORF">SAMN05444405_101189</name>
</gene>
<reference evidence="2 3" key="1">
    <citation type="submission" date="2016-11" db="EMBL/GenBank/DDBJ databases">
        <authorList>
            <person name="Jaros S."/>
            <person name="Januszkiewicz K."/>
            <person name="Wedrychowicz H."/>
        </authorList>
    </citation>
    <scope>NUCLEOTIDE SEQUENCE [LARGE SCALE GENOMIC DNA]</scope>
    <source>
        <strain evidence="2 3">DSM 26991</strain>
    </source>
</reference>
<evidence type="ECO:0000259" key="1">
    <source>
        <dbReference type="Pfam" id="PF00535"/>
    </source>
</evidence>
<keyword evidence="3" id="KW-1185">Reference proteome</keyword>
<proteinExistence type="predicted"/>
<keyword evidence="2" id="KW-0808">Transferase</keyword>
<dbReference type="Proteomes" id="UP000184509">
    <property type="component" value="Unassembled WGS sequence"/>
</dbReference>
<protein>
    <submittedName>
        <fullName evidence="2">Glycosyltransferase involved in cell wall bisynthesis</fullName>
    </submittedName>
</protein>
<dbReference type="AlphaFoldDB" id="A0A1M4STB3"/>
<dbReference type="STRING" id="1297750.SAMN05444405_101189"/>
<evidence type="ECO:0000313" key="2">
    <source>
        <dbReference type="EMBL" id="SHE35415.1"/>
    </source>
</evidence>
<dbReference type="SUPFAM" id="SSF53448">
    <property type="entry name" value="Nucleotide-diphospho-sugar transferases"/>
    <property type="match status" value="1"/>
</dbReference>
<dbReference type="RefSeq" id="WP_073398637.1">
    <property type="nucleotide sequence ID" value="NZ_FQTV01000001.1"/>
</dbReference>
<feature type="domain" description="Glycosyltransferase 2-like" evidence="1">
    <location>
        <begin position="8"/>
        <end position="112"/>
    </location>
</feature>
<dbReference type="InterPro" id="IPR029044">
    <property type="entry name" value="Nucleotide-diphossugar_trans"/>
</dbReference>